<sequence>MVFLLFQPHYLQPLNLTILGGSFLFEILGAWRRLLCAKKIIPLVETIKLVFFIYVRPDDFQVSRLVVDDLHGSLPVNAEVNDLNGSRPSENLHGSRPSDDLYGSRYQSHDFIPRFWLNLAYLGRLPRKSSDR</sequence>
<feature type="non-terminal residue" evidence="1">
    <location>
        <position position="132"/>
    </location>
</feature>
<gene>
    <name evidence="1" type="primary">A07g507970.1_BraROA</name>
    <name evidence="1" type="ORF">IGI04_028318</name>
</gene>
<protein>
    <submittedName>
        <fullName evidence="1">Uncharacterized protein</fullName>
    </submittedName>
</protein>
<accession>A0ABQ7L1K7</accession>
<name>A0ABQ7L1K7_BRACM</name>
<dbReference type="EMBL" id="JADBGQ010000009">
    <property type="protein sequence ID" value="KAG5380476.1"/>
    <property type="molecule type" value="Genomic_DNA"/>
</dbReference>
<keyword evidence="2" id="KW-1185">Reference proteome</keyword>
<reference evidence="1 2" key="1">
    <citation type="submission" date="2021-03" db="EMBL/GenBank/DDBJ databases">
        <authorList>
            <person name="King G.J."/>
            <person name="Bancroft I."/>
            <person name="Baten A."/>
            <person name="Bloomfield J."/>
            <person name="Borpatragohain P."/>
            <person name="He Z."/>
            <person name="Irish N."/>
            <person name="Irwin J."/>
            <person name="Liu K."/>
            <person name="Mauleon R.P."/>
            <person name="Moore J."/>
            <person name="Morris R."/>
            <person name="Ostergaard L."/>
            <person name="Wang B."/>
            <person name="Wells R."/>
        </authorList>
    </citation>
    <scope>NUCLEOTIDE SEQUENCE [LARGE SCALE GENOMIC DNA]</scope>
    <source>
        <strain evidence="1">R-o-18</strain>
        <tissue evidence="1">Leaf</tissue>
    </source>
</reference>
<organism evidence="1 2">
    <name type="scientific">Brassica rapa subsp. trilocularis</name>
    <dbReference type="NCBI Taxonomy" id="1813537"/>
    <lineage>
        <taxon>Eukaryota</taxon>
        <taxon>Viridiplantae</taxon>
        <taxon>Streptophyta</taxon>
        <taxon>Embryophyta</taxon>
        <taxon>Tracheophyta</taxon>
        <taxon>Spermatophyta</taxon>
        <taxon>Magnoliopsida</taxon>
        <taxon>eudicotyledons</taxon>
        <taxon>Gunneridae</taxon>
        <taxon>Pentapetalae</taxon>
        <taxon>rosids</taxon>
        <taxon>malvids</taxon>
        <taxon>Brassicales</taxon>
        <taxon>Brassicaceae</taxon>
        <taxon>Brassiceae</taxon>
        <taxon>Brassica</taxon>
    </lineage>
</organism>
<dbReference type="Proteomes" id="UP000823674">
    <property type="component" value="Chromosome A07"/>
</dbReference>
<evidence type="ECO:0000313" key="2">
    <source>
        <dbReference type="Proteomes" id="UP000823674"/>
    </source>
</evidence>
<comment type="caution">
    <text evidence="1">The sequence shown here is derived from an EMBL/GenBank/DDBJ whole genome shotgun (WGS) entry which is preliminary data.</text>
</comment>
<evidence type="ECO:0000313" key="1">
    <source>
        <dbReference type="EMBL" id="KAG5380476.1"/>
    </source>
</evidence>
<proteinExistence type="predicted"/>